<reference evidence="2 3" key="1">
    <citation type="journal article" date="2012" name="PLoS ONE">
        <title>Genome sequence and transcriptome analysis of the radioresistant bacterium Deinococcus gobiensis: insights into the extreme environmental adaptations.</title>
        <authorList>
            <person name="Yuan M."/>
            <person name="Chen M."/>
            <person name="Zhang W."/>
            <person name="Lu W."/>
            <person name="Wang J."/>
            <person name="Yang M."/>
            <person name="Zhao P."/>
            <person name="Tang R."/>
            <person name="Li X."/>
            <person name="Hao Y."/>
            <person name="Zhou Z."/>
            <person name="Zhan Y."/>
            <person name="Yu H."/>
            <person name="Teng C."/>
            <person name="Yan Y."/>
            <person name="Ping S."/>
            <person name="Wang Y."/>
            <person name="Lin M."/>
        </authorList>
    </citation>
    <scope>NUCLEOTIDE SEQUENCE [LARGE SCALE GENOMIC DNA]</scope>
    <source>
        <strain evidence="3">DSM 21396 / JCM 16679 / CGMCC 1.7299 / I-0</strain>
        <plasmid evidence="2">P5</plasmid>
    </source>
</reference>
<dbReference type="Proteomes" id="UP000007575">
    <property type="component" value="Plasmid P5"/>
</dbReference>
<sequence length="109" mass="12061">MPLQVWHRDDQRVLPRVHGPEVALHESAEALAPEPPVRDGGVEPGTAQHLPVRRHVVPRTVHLPEACVFLVRDLHGRVDDRVRVPALVYRALVPVPLVLMAVDPVALAL</sequence>
<gene>
    <name evidence="2" type="ordered locus">DGo_PE0005</name>
</gene>
<organism evidence="2 3">
    <name type="scientific">Deinococcus gobiensis (strain DSM 21396 / JCM 16679 / CGMCC 1.7299 / I-0)</name>
    <dbReference type="NCBI Taxonomy" id="745776"/>
    <lineage>
        <taxon>Bacteria</taxon>
        <taxon>Thermotogati</taxon>
        <taxon>Deinococcota</taxon>
        <taxon>Deinococci</taxon>
        <taxon>Deinococcales</taxon>
        <taxon>Deinococcaceae</taxon>
        <taxon>Deinococcus</taxon>
    </lineage>
</organism>
<geneLocation type="plasmid" evidence="2 3">
    <name>P5</name>
</geneLocation>
<accession>H8H3Q2</accession>
<name>H8H3Q2_DEIGI</name>
<keyword evidence="2" id="KW-0614">Plasmid</keyword>
<evidence type="ECO:0000313" key="3">
    <source>
        <dbReference type="Proteomes" id="UP000007575"/>
    </source>
</evidence>
<evidence type="ECO:0000256" key="1">
    <source>
        <dbReference type="SAM" id="MobiDB-lite"/>
    </source>
</evidence>
<protein>
    <submittedName>
        <fullName evidence="2">Uncharacterized protein</fullName>
    </submittedName>
</protein>
<dbReference type="HOGENOM" id="CLU_2179514_0_0_0"/>
<dbReference type="AlphaFoldDB" id="H8H3Q2"/>
<evidence type="ECO:0000313" key="2">
    <source>
        <dbReference type="EMBL" id="AFD28149.1"/>
    </source>
</evidence>
<dbReference type="EMBL" id="CP002196">
    <property type="protein sequence ID" value="AFD28149.1"/>
    <property type="molecule type" value="Genomic_DNA"/>
</dbReference>
<dbReference type="KEGG" id="dgo:DGo_PE0005"/>
<feature type="region of interest" description="Disordered" evidence="1">
    <location>
        <begin position="26"/>
        <end position="49"/>
    </location>
</feature>
<proteinExistence type="predicted"/>
<keyword evidence="3" id="KW-1185">Reference proteome</keyword>